<dbReference type="AlphaFoldDB" id="A0A4Y8QA54"/>
<name>A0A4Y8QA54_9BACL</name>
<feature type="region of interest" description="Disordered" evidence="1">
    <location>
        <begin position="13"/>
        <end position="109"/>
    </location>
</feature>
<dbReference type="Proteomes" id="UP000298246">
    <property type="component" value="Unassembled WGS sequence"/>
</dbReference>
<gene>
    <name evidence="2" type="ORF">B5M42_00225</name>
</gene>
<evidence type="ECO:0000313" key="3">
    <source>
        <dbReference type="Proteomes" id="UP000298246"/>
    </source>
</evidence>
<reference evidence="2 3" key="1">
    <citation type="submission" date="2017-03" db="EMBL/GenBank/DDBJ databases">
        <title>Isolation of Levoglucosan Utilizing Bacteria.</title>
        <authorList>
            <person name="Arya A.S."/>
        </authorList>
    </citation>
    <scope>NUCLEOTIDE SEQUENCE [LARGE SCALE GENOMIC DNA]</scope>
    <source>
        <strain evidence="2 3">MEC069</strain>
    </source>
</reference>
<evidence type="ECO:0000256" key="1">
    <source>
        <dbReference type="SAM" id="MobiDB-lite"/>
    </source>
</evidence>
<dbReference type="RefSeq" id="WP_134748467.1">
    <property type="nucleotide sequence ID" value="NZ_MYFO02000001.1"/>
</dbReference>
<feature type="compositionally biased region" description="Basic and acidic residues" evidence="1">
    <location>
        <begin position="98"/>
        <end position="109"/>
    </location>
</feature>
<feature type="compositionally biased region" description="Basic and acidic residues" evidence="1">
    <location>
        <begin position="63"/>
        <end position="74"/>
    </location>
</feature>
<evidence type="ECO:0000313" key="2">
    <source>
        <dbReference type="EMBL" id="TFE91701.1"/>
    </source>
</evidence>
<dbReference type="OrthoDB" id="2476294at2"/>
<protein>
    <submittedName>
        <fullName evidence="2">Uncharacterized protein</fullName>
    </submittedName>
</protein>
<organism evidence="2 3">
    <name type="scientific">Paenibacillus athensensis</name>
    <dbReference type="NCBI Taxonomy" id="1967502"/>
    <lineage>
        <taxon>Bacteria</taxon>
        <taxon>Bacillati</taxon>
        <taxon>Bacillota</taxon>
        <taxon>Bacilli</taxon>
        <taxon>Bacillales</taxon>
        <taxon>Paenibacillaceae</taxon>
        <taxon>Paenibacillus</taxon>
    </lineage>
</organism>
<dbReference type="EMBL" id="MYFO01000001">
    <property type="protein sequence ID" value="TFE91701.1"/>
    <property type="molecule type" value="Genomic_DNA"/>
</dbReference>
<proteinExistence type="predicted"/>
<comment type="caution">
    <text evidence="2">The sequence shown here is derived from an EMBL/GenBank/DDBJ whole genome shotgun (WGS) entry which is preliminary data.</text>
</comment>
<feature type="compositionally biased region" description="Basic and acidic residues" evidence="1">
    <location>
        <begin position="43"/>
        <end position="53"/>
    </location>
</feature>
<sequence>MSMKSVDLQFALHKNDEAGLRQNQLAQKMRQDEALLENQAVQETERESRRSAKVEQSGASGIRSDDKPKQDQRNNGKPRKGRAEESGARTATAQAPDHPYKGHHIDLSL</sequence>
<accession>A0A4Y8QA54</accession>
<keyword evidence="3" id="KW-1185">Reference proteome</keyword>